<dbReference type="GO" id="GO:0016616">
    <property type="term" value="F:oxidoreductase activity, acting on the CH-OH group of donors, NAD or NADP as acceptor"/>
    <property type="evidence" value="ECO:0007669"/>
    <property type="project" value="TreeGrafter"/>
</dbReference>
<dbReference type="RefSeq" id="WP_087698193.1">
    <property type="nucleotide sequence ID" value="NZ_JBNCPD010000001.1"/>
</dbReference>
<evidence type="ECO:0000313" key="4">
    <source>
        <dbReference type="Proteomes" id="UP000196342"/>
    </source>
</evidence>
<dbReference type="GO" id="GO:0006633">
    <property type="term" value="P:fatty acid biosynthetic process"/>
    <property type="evidence" value="ECO:0007669"/>
    <property type="project" value="TreeGrafter"/>
</dbReference>
<dbReference type="PROSITE" id="PS00061">
    <property type="entry name" value="ADH_SHORT"/>
    <property type="match status" value="1"/>
</dbReference>
<keyword evidence="4" id="KW-1185">Reference proteome</keyword>
<evidence type="ECO:0000313" key="3">
    <source>
        <dbReference type="EMBL" id="OVE47501.1"/>
    </source>
</evidence>
<sequence length="281" mass="29579">MTQDNTKHGKLAGKTMIVVGGARGIGAAIVEALAQQEVKVSIFDTDRAPTATNHYQSRDISGYQAACQLAEKLAAQGLSVQAMAVDATAESQVVEAVDLVAHAAEDFYGLVNAIGSSHVANTVDSSLSEFEAILQTNLTAPYLTSREAARILVRQGRGGAILNISSIAAKLAFPGISAYCAAKSGLQGFSGALALELAPHNVRVNCVCPGIVKTNMWKYLENQLMGPGENLEQLWARMEGLIPLGRTQTAANIARFCVAILENEDITAQSLSVDGGMNLYG</sequence>
<dbReference type="Gene3D" id="3.40.50.720">
    <property type="entry name" value="NAD(P)-binding Rossmann-like Domain"/>
    <property type="match status" value="1"/>
</dbReference>
<comment type="caution">
    <text evidence="3">The sequence shown here is derived from an EMBL/GenBank/DDBJ whole genome shotgun (WGS) entry which is preliminary data.</text>
</comment>
<proteinExistence type="inferred from homology"/>
<name>A0A202B801_CHRVL</name>
<dbReference type="CDD" id="cd05233">
    <property type="entry name" value="SDR_c"/>
    <property type="match status" value="1"/>
</dbReference>
<dbReference type="FunFam" id="3.40.50.720:FF:000084">
    <property type="entry name" value="Short-chain dehydrogenase reductase"/>
    <property type="match status" value="1"/>
</dbReference>
<dbReference type="InterPro" id="IPR020904">
    <property type="entry name" value="Sc_DH/Rdtase_CS"/>
</dbReference>
<dbReference type="InterPro" id="IPR002347">
    <property type="entry name" value="SDR_fam"/>
</dbReference>
<dbReference type="PANTHER" id="PTHR42760">
    <property type="entry name" value="SHORT-CHAIN DEHYDROGENASES/REDUCTASES FAMILY MEMBER"/>
    <property type="match status" value="1"/>
</dbReference>
<reference evidence="3 4" key="1">
    <citation type="submission" date="2017-05" db="EMBL/GenBank/DDBJ databases">
        <title>Chromobacterium violaceum GHPS1 isolated from Hydrocarbon polluted soil in French Guiana display an awesome secondary metabolite arsenal and a battery of drug and heavy-metal-resistance and detoxification of xenobiotics proteins.</title>
        <authorList>
            <person name="Belbahri L."/>
        </authorList>
    </citation>
    <scope>NUCLEOTIDE SEQUENCE [LARGE SCALE GENOMIC DNA]</scope>
    <source>
        <strain evidence="3 4">GHPS1</strain>
    </source>
</reference>
<dbReference type="Pfam" id="PF13561">
    <property type="entry name" value="adh_short_C2"/>
    <property type="match status" value="1"/>
</dbReference>
<evidence type="ECO:0000256" key="2">
    <source>
        <dbReference type="ARBA" id="ARBA00023002"/>
    </source>
</evidence>
<protein>
    <submittedName>
        <fullName evidence="3">Short-chain dehydrogenase</fullName>
    </submittedName>
</protein>
<dbReference type="AlphaFoldDB" id="A0A202B801"/>
<gene>
    <name evidence="3" type="ORF">CBW21_14565</name>
</gene>
<dbReference type="PRINTS" id="PR00081">
    <property type="entry name" value="GDHRDH"/>
</dbReference>
<accession>A0A202B801</accession>
<dbReference type="EMBL" id="NHOO01000011">
    <property type="protein sequence ID" value="OVE47501.1"/>
    <property type="molecule type" value="Genomic_DNA"/>
</dbReference>
<dbReference type="GO" id="GO:0048038">
    <property type="term" value="F:quinone binding"/>
    <property type="evidence" value="ECO:0007669"/>
    <property type="project" value="TreeGrafter"/>
</dbReference>
<keyword evidence="2" id="KW-0560">Oxidoreductase</keyword>
<dbReference type="InterPro" id="IPR036291">
    <property type="entry name" value="NAD(P)-bd_dom_sf"/>
</dbReference>
<organism evidence="3 4">
    <name type="scientific">Chromobacterium violaceum</name>
    <dbReference type="NCBI Taxonomy" id="536"/>
    <lineage>
        <taxon>Bacteria</taxon>
        <taxon>Pseudomonadati</taxon>
        <taxon>Pseudomonadota</taxon>
        <taxon>Betaproteobacteria</taxon>
        <taxon>Neisseriales</taxon>
        <taxon>Chromobacteriaceae</taxon>
        <taxon>Chromobacterium</taxon>
    </lineage>
</organism>
<dbReference type="SUPFAM" id="SSF51735">
    <property type="entry name" value="NAD(P)-binding Rossmann-fold domains"/>
    <property type="match status" value="1"/>
</dbReference>
<evidence type="ECO:0000256" key="1">
    <source>
        <dbReference type="ARBA" id="ARBA00006484"/>
    </source>
</evidence>
<comment type="similarity">
    <text evidence="1">Belongs to the short-chain dehydrogenases/reductases (SDR) family.</text>
</comment>
<dbReference type="Proteomes" id="UP000196342">
    <property type="component" value="Unassembled WGS sequence"/>
</dbReference>
<dbReference type="PRINTS" id="PR00080">
    <property type="entry name" value="SDRFAMILY"/>
</dbReference>
<dbReference type="PANTHER" id="PTHR42760:SF133">
    <property type="entry name" value="3-OXOACYL-[ACYL-CARRIER-PROTEIN] REDUCTASE"/>
    <property type="match status" value="1"/>
</dbReference>